<dbReference type="PANTHER" id="PTHR46632">
    <property type="entry name" value="E3 UBIQUITIN-PROTEIN LIGASE SINA-LIKE 4"/>
    <property type="match status" value="1"/>
</dbReference>
<keyword evidence="8" id="KW-0833">Ubl conjugation pathway</keyword>
<evidence type="ECO:0000256" key="8">
    <source>
        <dbReference type="ARBA" id="ARBA00022786"/>
    </source>
</evidence>
<evidence type="ECO:0000313" key="15">
    <source>
        <dbReference type="Proteomes" id="UP000467841"/>
    </source>
</evidence>
<evidence type="ECO:0000256" key="4">
    <source>
        <dbReference type="ARBA" id="ARBA00012483"/>
    </source>
</evidence>
<keyword evidence="5" id="KW-0808">Transferase</keyword>
<dbReference type="Proteomes" id="UP000467841">
    <property type="component" value="Unassembled WGS sequence"/>
</dbReference>
<keyword evidence="9" id="KW-0862">Zinc</keyword>
<evidence type="ECO:0000256" key="3">
    <source>
        <dbReference type="ARBA" id="ARBA00009119"/>
    </source>
</evidence>
<protein>
    <recommendedName>
        <fullName evidence="4">RING-type E3 ubiquitin transferase</fullName>
        <ecNumber evidence="4">2.3.2.27</ecNumber>
    </recommendedName>
</protein>
<evidence type="ECO:0000256" key="1">
    <source>
        <dbReference type="ARBA" id="ARBA00000900"/>
    </source>
</evidence>
<proteinExistence type="inferred from homology"/>
<dbReference type="OrthoDB" id="4788989at2759"/>
<feature type="domain" description="SIAH-type" evidence="13">
    <location>
        <begin position="75"/>
        <end position="155"/>
    </location>
</feature>
<feature type="domain" description="RING-type" evidence="12">
    <location>
        <begin position="22"/>
        <end position="58"/>
    </location>
</feature>
<dbReference type="InterPro" id="IPR044286">
    <property type="entry name" value="SINL_plant"/>
</dbReference>
<dbReference type="InterPro" id="IPR001841">
    <property type="entry name" value="Znf_RING"/>
</dbReference>
<dbReference type="Pfam" id="PF21362">
    <property type="entry name" value="Sina_RING"/>
    <property type="match status" value="1"/>
</dbReference>
<name>A0A6D2KR96_9BRAS</name>
<keyword evidence="6" id="KW-0479">Metal-binding</keyword>
<dbReference type="GO" id="GO:0061630">
    <property type="term" value="F:ubiquitin protein ligase activity"/>
    <property type="evidence" value="ECO:0007669"/>
    <property type="project" value="UniProtKB-EC"/>
</dbReference>
<dbReference type="SUPFAM" id="SSF49599">
    <property type="entry name" value="TRAF domain-like"/>
    <property type="match status" value="1"/>
</dbReference>
<dbReference type="GO" id="GO:0008270">
    <property type="term" value="F:zinc ion binding"/>
    <property type="evidence" value="ECO:0007669"/>
    <property type="project" value="UniProtKB-KW"/>
</dbReference>
<dbReference type="PANTHER" id="PTHR46632:SF19">
    <property type="entry name" value="RING-TYPE E3 UBIQUITIN TRANSFERASE"/>
    <property type="match status" value="1"/>
</dbReference>
<dbReference type="EMBL" id="CACVBM020001607">
    <property type="protein sequence ID" value="CAA7055659.1"/>
    <property type="molecule type" value="Genomic_DNA"/>
</dbReference>
<dbReference type="EC" id="2.3.2.27" evidence="4"/>
<comment type="similarity">
    <text evidence="3">Belongs to the SINA (Seven in absentia) family.</text>
</comment>
<evidence type="ECO:0000256" key="9">
    <source>
        <dbReference type="ARBA" id="ARBA00022833"/>
    </source>
</evidence>
<evidence type="ECO:0000256" key="7">
    <source>
        <dbReference type="ARBA" id="ARBA00022771"/>
    </source>
</evidence>
<dbReference type="SUPFAM" id="SSF57850">
    <property type="entry name" value="RING/U-box"/>
    <property type="match status" value="1"/>
</dbReference>
<gene>
    <name evidence="14" type="ORF">MERR_LOCUS42895</name>
</gene>
<evidence type="ECO:0000259" key="12">
    <source>
        <dbReference type="PROSITE" id="PS50089"/>
    </source>
</evidence>
<organism evidence="14 15">
    <name type="scientific">Microthlaspi erraticum</name>
    <dbReference type="NCBI Taxonomy" id="1685480"/>
    <lineage>
        <taxon>Eukaryota</taxon>
        <taxon>Viridiplantae</taxon>
        <taxon>Streptophyta</taxon>
        <taxon>Embryophyta</taxon>
        <taxon>Tracheophyta</taxon>
        <taxon>Spermatophyta</taxon>
        <taxon>Magnoliopsida</taxon>
        <taxon>eudicotyledons</taxon>
        <taxon>Gunneridae</taxon>
        <taxon>Pentapetalae</taxon>
        <taxon>rosids</taxon>
        <taxon>malvids</taxon>
        <taxon>Brassicales</taxon>
        <taxon>Brassicaceae</taxon>
        <taxon>Coluteocarpeae</taxon>
        <taxon>Microthlaspi</taxon>
    </lineage>
</organism>
<dbReference type="Gene3D" id="3.30.40.10">
    <property type="entry name" value="Zinc/RING finger domain, C3HC4 (zinc finger)"/>
    <property type="match status" value="1"/>
</dbReference>
<comment type="pathway">
    <text evidence="2">Protein modification; protein ubiquitination.</text>
</comment>
<evidence type="ECO:0000256" key="5">
    <source>
        <dbReference type="ARBA" id="ARBA00022679"/>
    </source>
</evidence>
<accession>A0A6D2KR96</accession>
<dbReference type="InterPro" id="IPR013010">
    <property type="entry name" value="Znf_SIAH"/>
</dbReference>
<evidence type="ECO:0000256" key="2">
    <source>
        <dbReference type="ARBA" id="ARBA00004906"/>
    </source>
</evidence>
<dbReference type="PROSITE" id="PS50089">
    <property type="entry name" value="ZF_RING_2"/>
    <property type="match status" value="1"/>
</dbReference>
<comment type="function">
    <text evidence="10">E3 ubiquitin-protein ligase that mediates ubiquitination and subsequent proteasomal degradation of target proteins. E3 ubiquitin ligases accept ubiquitin from an E2 ubiquitin-conjugating enzyme in the form of a thioester and then directly transfers the ubiquitin to targeted substrates. It probably triggers the ubiquitin-mediated degradation of different substrates.</text>
</comment>
<comment type="catalytic activity">
    <reaction evidence="1">
        <text>S-ubiquitinyl-[E2 ubiquitin-conjugating enzyme]-L-cysteine + [acceptor protein]-L-lysine = [E2 ubiquitin-conjugating enzyme]-L-cysteine + N(6)-ubiquitinyl-[acceptor protein]-L-lysine.</text>
        <dbReference type="EC" id="2.3.2.27"/>
    </reaction>
</comment>
<comment type="caution">
    <text evidence="14">The sequence shown here is derived from an EMBL/GenBank/DDBJ whole genome shotgun (WGS) entry which is preliminary data.</text>
</comment>
<keyword evidence="15" id="KW-1185">Reference proteome</keyword>
<dbReference type="CDD" id="cd16571">
    <property type="entry name" value="RING-HC_SIAHs"/>
    <property type="match status" value="1"/>
</dbReference>
<evidence type="ECO:0000256" key="11">
    <source>
        <dbReference type="PROSITE-ProRule" id="PRU00455"/>
    </source>
</evidence>
<evidence type="ECO:0000256" key="6">
    <source>
        <dbReference type="ARBA" id="ARBA00022723"/>
    </source>
</evidence>
<evidence type="ECO:0000259" key="13">
    <source>
        <dbReference type="PROSITE" id="PS51081"/>
    </source>
</evidence>
<evidence type="ECO:0000313" key="14">
    <source>
        <dbReference type="EMBL" id="CAA7055659.1"/>
    </source>
</evidence>
<dbReference type="InterPro" id="IPR049548">
    <property type="entry name" value="Sina-like_RING"/>
</dbReference>
<evidence type="ECO:0000256" key="10">
    <source>
        <dbReference type="ARBA" id="ARBA00024004"/>
    </source>
</evidence>
<sequence>MNDENDDTNSSAMLLDLEALNCPICYDALTSSIFQCDNGHLACSTCCSKLKNKCPSCTLPVGHSRCRAMERVIQSVIVPCPKGCTKSFSYGKELAHEKECHIYSSVLQRTSDSAVTINVSREKERAISLCSCPAEKCDYSGSYYNLYDHFKTHTSERGCGYRLTAGGFPEVVELTEDTSVVMNESRDGLLFVVQCFSEPHGVYVTMNCIAPCVPEVCEFSCRISTVMEEYNMPFDLPKVKRVRKLSLETPRDDFMLVPRYCLRGRQAFKLRICVRKLTQE</sequence>
<keyword evidence="7 11" id="KW-0863">Zinc-finger</keyword>
<dbReference type="InterPro" id="IPR013083">
    <property type="entry name" value="Znf_RING/FYVE/PHD"/>
</dbReference>
<dbReference type="PROSITE" id="PS51081">
    <property type="entry name" value="ZF_SIAH"/>
    <property type="match status" value="1"/>
</dbReference>
<reference evidence="14" key="1">
    <citation type="submission" date="2020-01" db="EMBL/GenBank/DDBJ databases">
        <authorList>
            <person name="Mishra B."/>
        </authorList>
    </citation>
    <scope>NUCLEOTIDE SEQUENCE [LARGE SCALE GENOMIC DNA]</scope>
</reference>
<dbReference type="AlphaFoldDB" id="A0A6D2KR96"/>